<dbReference type="CDD" id="cd02440">
    <property type="entry name" value="AdoMet_MTases"/>
    <property type="match status" value="1"/>
</dbReference>
<feature type="domain" description="DUF4214" evidence="2">
    <location>
        <begin position="77"/>
        <end position="131"/>
    </location>
</feature>
<evidence type="ECO:0000313" key="4">
    <source>
        <dbReference type="Proteomes" id="UP000586119"/>
    </source>
</evidence>
<dbReference type="SUPFAM" id="SSF53335">
    <property type="entry name" value="S-adenosyl-L-methionine-dependent methyltransferases"/>
    <property type="match status" value="1"/>
</dbReference>
<sequence>MTHPTPPSDREFGEIDSLVSRIKSVARRLEVDDTTQAPPPFAYREALGELLASPHSGEASPLRYIANRHVPTLAEVFCADKSDEVFLNTAYRLLLNRAPDESGLESYLAQLPKAGRLYVLADLLSADETQTSLRQRGVRIDWQANLTRPIRLSRKLGPLKRLTRPFLRVGYRLASIVMRPRLQVLARLRAMEVRSQRRDELVRDVLLEIDGELQRTNEHVSAELQRLSEKQRAQQQDHTAFWSALQHYRRAVERMVAAPGAFSQSQAESEPPRNTPESAGLLSQARFDAYYLAFEDACRGSEEDIRRHLMNYQPLLEAAHHVGNQAMDLGCGRGEWLALLQEHGFTPHGVDLNEAMVEHCRKRGFNVTYADAIAALRQQPDNSHALVSGFHIAEHLPFDVLYTLVDEAQRILKPGGVMLLETPNPENVLVGSHTFYHDPTHRNPLTPTAMTFLLTYHGFGDVHIQRYNPYPESAKVPGDDPLTERVNGHFCGPQDFAVVGQKVAPMASAQESVNGDQEGV</sequence>
<dbReference type="EMBL" id="JACCDF010000003">
    <property type="protein sequence ID" value="NYS60352.1"/>
    <property type="molecule type" value="Genomic_DNA"/>
</dbReference>
<accession>A0A7Z0RUA0</accession>
<dbReference type="Pfam" id="PF13489">
    <property type="entry name" value="Methyltransf_23"/>
    <property type="match status" value="1"/>
</dbReference>
<organism evidence="3 4">
    <name type="scientific">Vreelandella salicampi</name>
    <dbReference type="NCBI Taxonomy" id="1449798"/>
    <lineage>
        <taxon>Bacteria</taxon>
        <taxon>Pseudomonadati</taxon>
        <taxon>Pseudomonadota</taxon>
        <taxon>Gammaproteobacteria</taxon>
        <taxon>Oceanospirillales</taxon>
        <taxon>Halomonadaceae</taxon>
        <taxon>Vreelandella</taxon>
    </lineage>
</organism>
<gene>
    <name evidence="3" type="ORF">HZS81_06180</name>
</gene>
<dbReference type="Proteomes" id="UP000586119">
    <property type="component" value="Unassembled WGS sequence"/>
</dbReference>
<keyword evidence="4" id="KW-1185">Reference proteome</keyword>
<name>A0A7Z0RUA0_9GAMM</name>
<evidence type="ECO:0000256" key="1">
    <source>
        <dbReference type="SAM" id="MobiDB-lite"/>
    </source>
</evidence>
<dbReference type="InterPro" id="IPR029063">
    <property type="entry name" value="SAM-dependent_MTases_sf"/>
</dbReference>
<reference evidence="3 4" key="1">
    <citation type="journal article" date="2015" name="Int. J. Syst. Evol. Microbiol.">
        <title>Halomonas salicampi sp. nov., a halotolerant and alkalitolerant bacterium isolated from a saltern soil.</title>
        <authorList>
            <person name="Lee J.C."/>
            <person name="Kim Y.S."/>
            <person name="Yun B.S."/>
            <person name="Whang K.S."/>
        </authorList>
    </citation>
    <scope>NUCLEOTIDE SEQUENCE [LARGE SCALE GENOMIC DNA]</scope>
    <source>
        <strain evidence="3 4">BH103</strain>
    </source>
</reference>
<dbReference type="GO" id="GO:0008168">
    <property type="term" value="F:methyltransferase activity"/>
    <property type="evidence" value="ECO:0007669"/>
    <property type="project" value="UniProtKB-KW"/>
</dbReference>
<dbReference type="PANTHER" id="PTHR43861">
    <property type="entry name" value="TRANS-ACONITATE 2-METHYLTRANSFERASE-RELATED"/>
    <property type="match status" value="1"/>
</dbReference>
<proteinExistence type="predicted"/>
<evidence type="ECO:0000313" key="3">
    <source>
        <dbReference type="EMBL" id="NYS60352.1"/>
    </source>
</evidence>
<dbReference type="RefSeq" id="WP_179929679.1">
    <property type="nucleotide sequence ID" value="NZ_JACCDF010000003.1"/>
</dbReference>
<dbReference type="AlphaFoldDB" id="A0A7Z0RUA0"/>
<dbReference type="InterPro" id="IPR025282">
    <property type="entry name" value="DUF4214"/>
</dbReference>
<keyword evidence="3" id="KW-0808">Transferase</keyword>
<feature type="region of interest" description="Disordered" evidence="1">
    <location>
        <begin position="260"/>
        <end position="279"/>
    </location>
</feature>
<evidence type="ECO:0000259" key="2">
    <source>
        <dbReference type="Pfam" id="PF13946"/>
    </source>
</evidence>
<protein>
    <submittedName>
        <fullName evidence="3">Methyltransferase domain-containing protein</fullName>
    </submittedName>
</protein>
<dbReference type="Gene3D" id="3.40.50.150">
    <property type="entry name" value="Vaccinia Virus protein VP39"/>
    <property type="match status" value="1"/>
</dbReference>
<comment type="caution">
    <text evidence="3">The sequence shown here is derived from an EMBL/GenBank/DDBJ whole genome shotgun (WGS) entry which is preliminary data.</text>
</comment>
<dbReference type="Pfam" id="PF13946">
    <property type="entry name" value="DUF4214"/>
    <property type="match status" value="1"/>
</dbReference>
<keyword evidence="3" id="KW-0489">Methyltransferase</keyword>
<dbReference type="GO" id="GO:0032259">
    <property type="term" value="P:methylation"/>
    <property type="evidence" value="ECO:0007669"/>
    <property type="project" value="UniProtKB-KW"/>
</dbReference>